<organism evidence="3">
    <name type="scientific">marine metagenome</name>
    <dbReference type="NCBI Taxonomy" id="408172"/>
    <lineage>
        <taxon>unclassified sequences</taxon>
        <taxon>metagenomes</taxon>
        <taxon>ecological metagenomes</taxon>
    </lineage>
</organism>
<dbReference type="SUPFAM" id="SSF89733">
    <property type="entry name" value="L-sulfolactate dehydrogenase-like"/>
    <property type="match status" value="1"/>
</dbReference>
<evidence type="ECO:0000256" key="1">
    <source>
        <dbReference type="ARBA" id="ARBA00006056"/>
    </source>
</evidence>
<dbReference type="GO" id="GO:0016491">
    <property type="term" value="F:oxidoreductase activity"/>
    <property type="evidence" value="ECO:0007669"/>
    <property type="project" value="UniProtKB-KW"/>
</dbReference>
<feature type="non-terminal residue" evidence="3">
    <location>
        <position position="1"/>
    </location>
</feature>
<proteinExistence type="inferred from homology"/>
<evidence type="ECO:0000256" key="2">
    <source>
        <dbReference type="ARBA" id="ARBA00023002"/>
    </source>
</evidence>
<reference evidence="3" key="1">
    <citation type="submission" date="2018-05" db="EMBL/GenBank/DDBJ databases">
        <authorList>
            <person name="Lanie J.A."/>
            <person name="Ng W.-L."/>
            <person name="Kazmierczak K.M."/>
            <person name="Andrzejewski T.M."/>
            <person name="Davidsen T.M."/>
            <person name="Wayne K.J."/>
            <person name="Tettelin H."/>
            <person name="Glass J.I."/>
            <person name="Rusch D."/>
            <person name="Podicherti R."/>
            <person name="Tsui H.-C.T."/>
            <person name="Winkler M.E."/>
        </authorList>
    </citation>
    <scope>NUCLEOTIDE SEQUENCE</scope>
</reference>
<gene>
    <name evidence="3" type="ORF">METZ01_LOCUS452018</name>
</gene>
<dbReference type="Gene3D" id="3.30.1370.60">
    <property type="entry name" value="Hypothetical oxidoreductase yiak, domain 2"/>
    <property type="match status" value="1"/>
</dbReference>
<protein>
    <recommendedName>
        <fullName evidence="4">Sulfolactate dehydrogenase</fullName>
    </recommendedName>
</protein>
<comment type="similarity">
    <text evidence="1">Belongs to the LDH2/MDH2 oxidoreductase family.</text>
</comment>
<dbReference type="PANTHER" id="PTHR11091:SF0">
    <property type="entry name" value="MALATE DEHYDROGENASE"/>
    <property type="match status" value="1"/>
</dbReference>
<evidence type="ECO:0008006" key="4">
    <source>
        <dbReference type="Google" id="ProtNLM"/>
    </source>
</evidence>
<dbReference type="InterPro" id="IPR003767">
    <property type="entry name" value="Malate/L-lactate_DH-like"/>
</dbReference>
<sequence length="255" mass="27109">NIISNVAFKVNADNGFAHRAISLGMEKLIPAAKENGISSLAITNSYNCGVLGYHTKNIAKEKLIAIGFTNAPASIAPLGGIKPVVGTNPISIAIYNKDDVKIIIDQSASVVAKSEISVRAKSGEKIPEGWAFGPDGKSTTDPSIALKGTMVPTGGYKGFGMGLFVEIMSACLTGSNLGIEASSFANDQGDPPGTGQFFIAINPEKFSDNFEKKIEKVVQSIKSQENARVPGSKRIKNYKININNEVNINDELYNK</sequence>
<dbReference type="InterPro" id="IPR036111">
    <property type="entry name" value="Mal/L-sulfo/L-lacto_DH-like_sf"/>
</dbReference>
<evidence type="ECO:0000313" key="3">
    <source>
        <dbReference type="EMBL" id="SVD99164.1"/>
    </source>
</evidence>
<dbReference type="EMBL" id="UINC01186779">
    <property type="protein sequence ID" value="SVD99164.1"/>
    <property type="molecule type" value="Genomic_DNA"/>
</dbReference>
<dbReference type="AlphaFoldDB" id="A0A382ZUJ3"/>
<dbReference type="Pfam" id="PF02615">
    <property type="entry name" value="Ldh_2"/>
    <property type="match status" value="1"/>
</dbReference>
<dbReference type="PANTHER" id="PTHR11091">
    <property type="entry name" value="OXIDOREDUCTASE-RELATED"/>
    <property type="match status" value="1"/>
</dbReference>
<accession>A0A382ZUJ3</accession>
<dbReference type="InterPro" id="IPR043143">
    <property type="entry name" value="Mal/L-sulf/L-lact_DH-like_NADP"/>
</dbReference>
<name>A0A382ZUJ3_9ZZZZ</name>
<keyword evidence="2" id="KW-0560">Oxidoreductase</keyword>
<feature type="non-terminal residue" evidence="3">
    <location>
        <position position="255"/>
    </location>
</feature>